<dbReference type="EMBL" id="CP026924">
    <property type="protein sequence ID" value="AVH40133.1"/>
    <property type="molecule type" value="Genomic_DNA"/>
</dbReference>
<protein>
    <submittedName>
        <fullName evidence="1">Uncharacterized protein</fullName>
    </submittedName>
</protein>
<accession>A0A2L2L706</accession>
<gene>
    <name evidence="1" type="ORF">At1D1609_00785</name>
</gene>
<evidence type="ECO:0000313" key="2">
    <source>
        <dbReference type="Proteomes" id="UP000237717"/>
    </source>
</evidence>
<evidence type="ECO:0000313" key="1">
    <source>
        <dbReference type="EMBL" id="AVH40133.1"/>
    </source>
</evidence>
<reference evidence="1 2" key="1">
    <citation type="submission" date="2018-02" db="EMBL/GenBank/DDBJ databases">
        <title>Complete genome sequence of Agrobacterium tumefaciens 1D1609.</title>
        <authorList>
            <person name="Cho S.-T."/>
            <person name="Haryono M."/>
            <person name="Chang H.-H."/>
            <person name="Santos M.N."/>
            <person name="Lai E.-M."/>
            <person name="Kuo C.-H."/>
        </authorList>
    </citation>
    <scope>NUCLEOTIDE SEQUENCE [LARGE SCALE GENOMIC DNA]</scope>
    <source>
        <strain evidence="1 2">1D1609</strain>
    </source>
</reference>
<name>A0A2L2L706_AGRTU</name>
<sequence>MFSELESEVIIHAAPTAWINPPKFEARLAIQIRL</sequence>
<dbReference type="AlphaFoldDB" id="A0A2L2L706"/>
<proteinExistence type="predicted"/>
<dbReference type="Proteomes" id="UP000237717">
    <property type="component" value="Chromosome I"/>
</dbReference>
<organism evidence="1 2">
    <name type="scientific">Agrobacterium tumefaciens</name>
    <dbReference type="NCBI Taxonomy" id="358"/>
    <lineage>
        <taxon>Bacteria</taxon>
        <taxon>Pseudomonadati</taxon>
        <taxon>Pseudomonadota</taxon>
        <taxon>Alphaproteobacteria</taxon>
        <taxon>Hyphomicrobiales</taxon>
        <taxon>Rhizobiaceae</taxon>
        <taxon>Rhizobium/Agrobacterium group</taxon>
        <taxon>Agrobacterium</taxon>
        <taxon>Agrobacterium tumefaciens complex</taxon>
    </lineage>
</organism>